<sequence>MNLSLELKRLRLTRENAESDLKAAHASATPWHWTRHFQGDIDMTMKNRLDVRIQQMQNLLAVSKELSTRISALPRELRDMIYEEIWEVKGGLGLDHGIKAMLPESHSPHRWLPGRCFQTVRPISLCSCSMHLPHFVQSRFVGKAMADEMLSTLRRIIRVHGASHEQYKYDLDWNTMNRFQTPDIFHLGISLHSLFDKLHLRVHFHHLNLIENDQYLDMLGISGGFKARLAGCVRSLEMLCDHGPRRITFIFKETTWARSSVAASLFRGLSAVFHKLKGLGFDMRVEFAANYTQSWILSAKEWTAGPEPDPSTWDLAAWNLNFTRTNLEYLAPRTPRPSGVIWVHNPNGPMGPRFLEKAVVWESIRRNLYQFRPEVDQAVRLRHNEAGQAFVDCGCNLEAHTCSPYYCCHDHGGWDEEYIGGNRSWNKYCYKCAEAGLKPKGWFQ</sequence>
<dbReference type="VEuPathDB" id="FungiDB:LEMA_P054330.1"/>
<dbReference type="GeneID" id="13287219"/>
<dbReference type="AlphaFoldDB" id="E4ZLP7"/>
<dbReference type="EMBL" id="FP929094">
    <property type="protein sequence ID" value="CBX92727.1"/>
    <property type="molecule type" value="Genomic_DNA"/>
</dbReference>
<evidence type="ECO:0000313" key="2">
    <source>
        <dbReference type="Proteomes" id="UP000002668"/>
    </source>
</evidence>
<proteinExistence type="predicted"/>
<organism evidence="2">
    <name type="scientific">Leptosphaeria maculans (strain JN3 / isolate v23.1.3 / race Av1-4-5-6-7-8)</name>
    <name type="common">Blackleg fungus</name>
    <name type="synonym">Phoma lingam</name>
    <dbReference type="NCBI Taxonomy" id="985895"/>
    <lineage>
        <taxon>Eukaryota</taxon>
        <taxon>Fungi</taxon>
        <taxon>Dikarya</taxon>
        <taxon>Ascomycota</taxon>
        <taxon>Pezizomycotina</taxon>
        <taxon>Dothideomycetes</taxon>
        <taxon>Pleosporomycetidae</taxon>
        <taxon>Pleosporales</taxon>
        <taxon>Pleosporineae</taxon>
        <taxon>Leptosphaeriaceae</taxon>
        <taxon>Plenodomus</taxon>
        <taxon>Plenodomus lingam/Leptosphaeria maculans species complex</taxon>
    </lineage>
</organism>
<gene>
    <name evidence="1" type="ORF">LEMA_P054330.1</name>
</gene>
<dbReference type="InParanoid" id="E4ZLP7"/>
<reference evidence="2" key="1">
    <citation type="journal article" date="2011" name="Nat. Commun.">
        <title>Effector diversification within compartments of the Leptosphaeria maculans genome affected by Repeat-Induced Point mutations.</title>
        <authorList>
            <person name="Rouxel T."/>
            <person name="Grandaubert J."/>
            <person name="Hane J.K."/>
            <person name="Hoede C."/>
            <person name="van de Wouw A.P."/>
            <person name="Couloux A."/>
            <person name="Dominguez V."/>
            <person name="Anthouard V."/>
            <person name="Bally P."/>
            <person name="Bourras S."/>
            <person name="Cozijnsen A.J."/>
            <person name="Ciuffetti L.M."/>
            <person name="Degrave A."/>
            <person name="Dilmaghani A."/>
            <person name="Duret L."/>
            <person name="Fudal I."/>
            <person name="Goodwin S.B."/>
            <person name="Gout L."/>
            <person name="Glaser N."/>
            <person name="Linglin J."/>
            <person name="Kema G.H.J."/>
            <person name="Lapalu N."/>
            <person name="Lawrence C.B."/>
            <person name="May K."/>
            <person name="Meyer M."/>
            <person name="Ollivier B."/>
            <person name="Poulain J."/>
            <person name="Schoch C.L."/>
            <person name="Simon A."/>
            <person name="Spatafora J.W."/>
            <person name="Stachowiak A."/>
            <person name="Turgeon B.G."/>
            <person name="Tyler B.M."/>
            <person name="Vincent D."/>
            <person name="Weissenbach J."/>
            <person name="Amselem J."/>
            <person name="Quesneville H."/>
            <person name="Oliver R.P."/>
            <person name="Wincker P."/>
            <person name="Balesdent M.-H."/>
            <person name="Howlett B.J."/>
        </authorList>
    </citation>
    <scope>NUCLEOTIDE SEQUENCE [LARGE SCALE GENOMIC DNA]</scope>
    <source>
        <strain evidence="2">JN3 / isolate v23.1.3 / race Av1-4-5-6-7-8</strain>
    </source>
</reference>
<keyword evidence="2" id="KW-1185">Reference proteome</keyword>
<dbReference type="HOGENOM" id="CLU_616870_0_0_1"/>
<dbReference type="RefSeq" id="XP_003836092.1">
    <property type="nucleotide sequence ID" value="XM_003836044.1"/>
</dbReference>
<dbReference type="OrthoDB" id="3795309at2759"/>
<protein>
    <submittedName>
        <fullName evidence="1">Predicted protein</fullName>
    </submittedName>
</protein>
<name>E4ZLP7_LEPMJ</name>
<evidence type="ECO:0000313" key="1">
    <source>
        <dbReference type="EMBL" id="CBX92727.1"/>
    </source>
</evidence>
<dbReference type="Proteomes" id="UP000002668">
    <property type="component" value="Genome"/>
</dbReference>
<accession>E4ZLP7</accession>